<comment type="caution">
    <text evidence="2">The sequence shown here is derived from an EMBL/GenBank/DDBJ whole genome shotgun (WGS) entry which is preliminary data.</text>
</comment>
<reference evidence="2" key="1">
    <citation type="journal article" date="2022" name="Int. J. Mol. Sci.">
        <title>Draft Genome of Tanacetum Coccineum: Genomic Comparison of Closely Related Tanacetum-Family Plants.</title>
        <authorList>
            <person name="Yamashiro T."/>
            <person name="Shiraishi A."/>
            <person name="Nakayama K."/>
            <person name="Satake H."/>
        </authorList>
    </citation>
    <scope>NUCLEOTIDE SEQUENCE</scope>
</reference>
<dbReference type="EMBL" id="BQNB010014432">
    <property type="protein sequence ID" value="GJT28087.1"/>
    <property type="molecule type" value="Genomic_DNA"/>
</dbReference>
<proteinExistence type="predicted"/>
<feature type="compositionally biased region" description="Basic residues" evidence="1">
    <location>
        <begin position="264"/>
        <end position="274"/>
    </location>
</feature>
<protein>
    <submittedName>
        <fullName evidence="2">Uncharacterized protein</fullName>
    </submittedName>
</protein>
<dbReference type="Proteomes" id="UP001151760">
    <property type="component" value="Unassembled WGS sequence"/>
</dbReference>
<gene>
    <name evidence="2" type="ORF">Tco_0908362</name>
</gene>
<feature type="region of interest" description="Disordered" evidence="1">
    <location>
        <begin position="252"/>
        <end position="291"/>
    </location>
</feature>
<evidence type="ECO:0000313" key="2">
    <source>
        <dbReference type="EMBL" id="GJT28087.1"/>
    </source>
</evidence>
<feature type="region of interest" description="Disordered" evidence="1">
    <location>
        <begin position="136"/>
        <end position="186"/>
    </location>
</feature>
<accession>A0ABQ5CP14</accession>
<feature type="region of interest" description="Disordered" evidence="1">
    <location>
        <begin position="315"/>
        <end position="334"/>
    </location>
</feature>
<feature type="compositionally biased region" description="Polar residues" evidence="1">
    <location>
        <begin position="140"/>
        <end position="153"/>
    </location>
</feature>
<organism evidence="2 3">
    <name type="scientific">Tanacetum coccineum</name>
    <dbReference type="NCBI Taxonomy" id="301880"/>
    <lineage>
        <taxon>Eukaryota</taxon>
        <taxon>Viridiplantae</taxon>
        <taxon>Streptophyta</taxon>
        <taxon>Embryophyta</taxon>
        <taxon>Tracheophyta</taxon>
        <taxon>Spermatophyta</taxon>
        <taxon>Magnoliopsida</taxon>
        <taxon>eudicotyledons</taxon>
        <taxon>Gunneridae</taxon>
        <taxon>Pentapetalae</taxon>
        <taxon>asterids</taxon>
        <taxon>campanulids</taxon>
        <taxon>Asterales</taxon>
        <taxon>Asteraceae</taxon>
        <taxon>Asteroideae</taxon>
        <taxon>Anthemideae</taxon>
        <taxon>Anthemidinae</taxon>
        <taxon>Tanacetum</taxon>
    </lineage>
</organism>
<feature type="compositionally biased region" description="Polar residues" evidence="1">
    <location>
        <begin position="322"/>
        <end position="332"/>
    </location>
</feature>
<name>A0ABQ5CP14_9ASTR</name>
<keyword evidence="3" id="KW-1185">Reference proteome</keyword>
<reference evidence="2" key="2">
    <citation type="submission" date="2022-01" db="EMBL/GenBank/DDBJ databases">
        <authorList>
            <person name="Yamashiro T."/>
            <person name="Shiraishi A."/>
            <person name="Satake H."/>
            <person name="Nakayama K."/>
        </authorList>
    </citation>
    <scope>NUCLEOTIDE SEQUENCE</scope>
</reference>
<evidence type="ECO:0000256" key="1">
    <source>
        <dbReference type="SAM" id="MobiDB-lite"/>
    </source>
</evidence>
<sequence length="364" mass="40499">MYENAKLRAQLFDKVSEQKGTTKGTSVNTQFCKQSILGKPPSSSKPQLYAVTPFPKSKCFPKIDKIHILSKPITSNSIPTPQESKVVNNDKVITPGIFRINPFKPSREDKYVPTKVRVSIRTNLITFSQPHVITKKDVNSDSNGLSSTGVDNTTKTRRPQPRSNTKNDRVPSASKSSCKNNNKVEVEEHSRNLLLSKNKKHMLSECNNIKLAIRNDKSEVVCAMCKQCLITANHDVCVLNYVNDMNSFGKKQKANVSNTENQKKQKPKVMKPKKVGFNERLASPKPSKPRSCLRWSPTGIIFDLKGKIIASSESESQSDCSNGDNACTSNHPEPTIKRFPNSTSFLGRLSKFVYGASTRVVPSI</sequence>
<evidence type="ECO:0000313" key="3">
    <source>
        <dbReference type="Proteomes" id="UP001151760"/>
    </source>
</evidence>